<gene>
    <name evidence="1" type="ORF">BGZ80_008399</name>
</gene>
<protein>
    <submittedName>
        <fullName evidence="1">Uncharacterized protein</fullName>
    </submittedName>
</protein>
<evidence type="ECO:0000313" key="1">
    <source>
        <dbReference type="EMBL" id="KAF9992808.1"/>
    </source>
</evidence>
<proteinExistence type="predicted"/>
<dbReference type="AlphaFoldDB" id="A0A9P6MD70"/>
<reference evidence="1" key="1">
    <citation type="journal article" date="2020" name="Fungal Divers.">
        <title>Resolving the Mortierellaceae phylogeny through synthesis of multi-gene phylogenetics and phylogenomics.</title>
        <authorList>
            <person name="Vandepol N."/>
            <person name="Liber J."/>
            <person name="Desiro A."/>
            <person name="Na H."/>
            <person name="Kennedy M."/>
            <person name="Barry K."/>
            <person name="Grigoriev I.V."/>
            <person name="Miller A.N."/>
            <person name="O'Donnell K."/>
            <person name="Stajich J.E."/>
            <person name="Bonito G."/>
        </authorList>
    </citation>
    <scope>NUCLEOTIDE SEQUENCE</scope>
    <source>
        <strain evidence="1">NRRL 2769</strain>
    </source>
</reference>
<organism evidence="1 2">
    <name type="scientific">Entomortierella chlamydospora</name>
    <dbReference type="NCBI Taxonomy" id="101097"/>
    <lineage>
        <taxon>Eukaryota</taxon>
        <taxon>Fungi</taxon>
        <taxon>Fungi incertae sedis</taxon>
        <taxon>Mucoromycota</taxon>
        <taxon>Mortierellomycotina</taxon>
        <taxon>Mortierellomycetes</taxon>
        <taxon>Mortierellales</taxon>
        <taxon>Mortierellaceae</taxon>
        <taxon>Entomortierella</taxon>
    </lineage>
</organism>
<sequence length="178" mass="20861">MTLEKQLQGWEKAVKDINSDGKRAWAKERSKWLEAQRTARERGLPAPSQGEPKFSEVKEDIIWRVLSARIDNLAEIRRARDTIDEANTTEERANAQERPKWTVQDLYQGLTPKSFTAEWKSIFKTSTSIARYMVGRFVRAIEELGRTEIWNRRCKLTVEWERENDITSMSKRARGRTC</sequence>
<dbReference type="Proteomes" id="UP000703661">
    <property type="component" value="Unassembled WGS sequence"/>
</dbReference>
<keyword evidence="2" id="KW-1185">Reference proteome</keyword>
<evidence type="ECO:0000313" key="2">
    <source>
        <dbReference type="Proteomes" id="UP000703661"/>
    </source>
</evidence>
<name>A0A9P6MD70_9FUNG</name>
<accession>A0A9P6MD70</accession>
<dbReference type="EMBL" id="JAAAID010004538">
    <property type="protein sequence ID" value="KAF9992808.1"/>
    <property type="molecule type" value="Genomic_DNA"/>
</dbReference>
<comment type="caution">
    <text evidence="1">The sequence shown here is derived from an EMBL/GenBank/DDBJ whole genome shotgun (WGS) entry which is preliminary data.</text>
</comment>
<feature type="non-terminal residue" evidence="1">
    <location>
        <position position="178"/>
    </location>
</feature>